<dbReference type="Proteomes" id="UP000076577">
    <property type="component" value="Unassembled WGS sequence"/>
</dbReference>
<dbReference type="PATRIC" id="fig|989403.3.peg.3848"/>
<sequence length="75" mass="7607">MDPSDTALIGAAVDLAGLAGSGTAFTPVKLPKVVVGSKNYELDNLINSGGTSKGFGSNAYVEIPRDLLPITSSIL</sequence>
<evidence type="ECO:0000313" key="1">
    <source>
        <dbReference type="EMBL" id="KZL15714.1"/>
    </source>
</evidence>
<keyword evidence="2" id="KW-1185">Reference proteome</keyword>
<accession>A0A165VZJ5</accession>
<protein>
    <submittedName>
        <fullName evidence="1">Uncharacterized protein</fullName>
    </submittedName>
</protein>
<reference evidence="1 2" key="1">
    <citation type="journal article" date="2016" name="Front. Microbiol.">
        <title>Comparative Genomic Analysis Reveals a Diverse Repertoire of Genes Involved in Prokaryote-Eukaryote Interactions within the Pseudovibrio Genus.</title>
        <authorList>
            <person name="Romano S."/>
            <person name="Fernandez-Guerra A."/>
            <person name="Reen F.J."/>
            <person name="Glockner F.O."/>
            <person name="Crowley S.P."/>
            <person name="O'Sullivan O."/>
            <person name="Cotter P.D."/>
            <person name="Adams C."/>
            <person name="Dobson A.D."/>
            <person name="O'Gara F."/>
        </authorList>
    </citation>
    <scope>NUCLEOTIDE SEQUENCE [LARGE SCALE GENOMIC DNA]</scope>
    <source>
        <strain evidence="1 2">Ad2</strain>
    </source>
</reference>
<name>A0A165VZJ5_9HYPH</name>
<organism evidence="1 2">
    <name type="scientific">Pseudovibrio axinellae</name>
    <dbReference type="NCBI Taxonomy" id="989403"/>
    <lineage>
        <taxon>Bacteria</taxon>
        <taxon>Pseudomonadati</taxon>
        <taxon>Pseudomonadota</taxon>
        <taxon>Alphaproteobacteria</taxon>
        <taxon>Hyphomicrobiales</taxon>
        <taxon>Stappiaceae</taxon>
        <taxon>Pseudovibrio</taxon>
    </lineage>
</organism>
<dbReference type="AlphaFoldDB" id="A0A165VZJ5"/>
<comment type="caution">
    <text evidence="1">The sequence shown here is derived from an EMBL/GenBank/DDBJ whole genome shotgun (WGS) entry which is preliminary data.</text>
</comment>
<proteinExistence type="predicted"/>
<gene>
    <name evidence="1" type="ORF">PsAD2_03558</name>
</gene>
<dbReference type="EMBL" id="LMCB01000065">
    <property type="protein sequence ID" value="KZL15714.1"/>
    <property type="molecule type" value="Genomic_DNA"/>
</dbReference>
<evidence type="ECO:0000313" key="2">
    <source>
        <dbReference type="Proteomes" id="UP000076577"/>
    </source>
</evidence>